<evidence type="ECO:0000256" key="1">
    <source>
        <dbReference type="SAM" id="MobiDB-lite"/>
    </source>
</evidence>
<sequence length="355" mass="42105">MEQNKDKLFYYLTFNSSTKEFECISSSENNSRSQAAIFGQITLFGSVAGLFFNIAVYGVTSKLDIKTTYKDQIIAFLGKQRLYIKIKDNEVEDDKDINIKDDKVEDDKDINIVVKDNEVKNIKTFINDIQNIYLNFKTKRFDNKIFWETVLKLCKKECMPELNKWYKLEGKNDKSRKSNSDFMPELNKWYKLEGKNDKSRKSNYDFIRAILYDLKKQELNEKTEKLMAEKLLECGKIYVDILEAGLFQYLIYSHRSYKEHKNELTKKTLNKFQDLLNHSDLNLILNKEGNSSEENTKKEDLKEDEMKKIGEHTKQLRKFLGKSESPQWEVIYSIPEFKYLEEINDKKLKKIKVEF</sequence>
<reference evidence="3 4" key="1">
    <citation type="submission" date="2021-06" db="EMBL/GenBank/DDBJ databases">
        <authorList>
            <person name="Kallberg Y."/>
            <person name="Tangrot J."/>
            <person name="Rosling A."/>
        </authorList>
    </citation>
    <scope>NUCLEOTIDE SEQUENCE [LARGE SCALE GENOMIC DNA]</scope>
    <source>
        <strain evidence="3 4">120-4 pot B 10/14</strain>
    </source>
</reference>
<organism evidence="3 4">
    <name type="scientific">Gigaspora margarita</name>
    <dbReference type="NCBI Taxonomy" id="4874"/>
    <lineage>
        <taxon>Eukaryota</taxon>
        <taxon>Fungi</taxon>
        <taxon>Fungi incertae sedis</taxon>
        <taxon>Mucoromycota</taxon>
        <taxon>Glomeromycotina</taxon>
        <taxon>Glomeromycetes</taxon>
        <taxon>Diversisporales</taxon>
        <taxon>Gigasporaceae</taxon>
        <taxon>Gigaspora</taxon>
    </lineage>
</organism>
<proteinExistence type="predicted"/>
<keyword evidence="4" id="KW-1185">Reference proteome</keyword>
<comment type="caution">
    <text evidence="3">The sequence shown here is derived from an EMBL/GenBank/DDBJ whole genome shotgun (WGS) entry which is preliminary data.</text>
</comment>
<evidence type="ECO:0000256" key="2">
    <source>
        <dbReference type="SAM" id="Phobius"/>
    </source>
</evidence>
<dbReference type="Proteomes" id="UP000789901">
    <property type="component" value="Unassembled WGS sequence"/>
</dbReference>
<feature type="compositionally biased region" description="Basic and acidic residues" evidence="1">
    <location>
        <begin position="294"/>
        <end position="306"/>
    </location>
</feature>
<evidence type="ECO:0000313" key="4">
    <source>
        <dbReference type="Proteomes" id="UP000789901"/>
    </source>
</evidence>
<name>A0ABN7UD75_GIGMA</name>
<gene>
    <name evidence="3" type="ORF">GMARGA_LOCUS4512</name>
</gene>
<dbReference type="EMBL" id="CAJVQB010001789">
    <property type="protein sequence ID" value="CAG8550056.1"/>
    <property type="molecule type" value="Genomic_DNA"/>
</dbReference>
<feature type="region of interest" description="Disordered" evidence="1">
    <location>
        <begin position="287"/>
        <end position="306"/>
    </location>
</feature>
<keyword evidence="2" id="KW-1133">Transmembrane helix</keyword>
<evidence type="ECO:0000313" key="3">
    <source>
        <dbReference type="EMBL" id="CAG8550056.1"/>
    </source>
</evidence>
<feature type="transmembrane region" description="Helical" evidence="2">
    <location>
        <begin position="37"/>
        <end position="60"/>
    </location>
</feature>
<protein>
    <submittedName>
        <fullName evidence="3">13454_t:CDS:1</fullName>
    </submittedName>
</protein>
<keyword evidence="2" id="KW-0812">Transmembrane</keyword>
<keyword evidence="2" id="KW-0472">Membrane</keyword>
<accession>A0ABN7UD75</accession>